<evidence type="ECO:0008006" key="3">
    <source>
        <dbReference type="Google" id="ProtNLM"/>
    </source>
</evidence>
<dbReference type="Proteomes" id="UP000652176">
    <property type="component" value="Unassembled WGS sequence"/>
</dbReference>
<organism evidence="1 2">
    <name type="scientific">Methylomonas albis</name>
    <dbReference type="NCBI Taxonomy" id="1854563"/>
    <lineage>
        <taxon>Bacteria</taxon>
        <taxon>Pseudomonadati</taxon>
        <taxon>Pseudomonadota</taxon>
        <taxon>Gammaproteobacteria</taxon>
        <taxon>Methylococcales</taxon>
        <taxon>Methylococcaceae</taxon>
        <taxon>Methylomonas</taxon>
    </lineage>
</organism>
<gene>
    <name evidence="1" type="ORF">IE877_18015</name>
</gene>
<dbReference type="InterPro" id="IPR000415">
    <property type="entry name" value="Nitroreductase-like"/>
</dbReference>
<dbReference type="EMBL" id="JACXSS010000001">
    <property type="protein sequence ID" value="MBD9357740.1"/>
    <property type="molecule type" value="Genomic_DNA"/>
</dbReference>
<proteinExistence type="predicted"/>
<comment type="caution">
    <text evidence="1">The sequence shown here is derived from an EMBL/GenBank/DDBJ whole genome shotgun (WGS) entry which is preliminary data.</text>
</comment>
<dbReference type="Gene3D" id="3.40.109.10">
    <property type="entry name" value="NADH Oxidase"/>
    <property type="match status" value="1"/>
</dbReference>
<reference evidence="1 2" key="1">
    <citation type="submission" date="2020-09" db="EMBL/GenBank/DDBJ databases">
        <title>Methylomonas albis sp. nov. and Methylomonas fluvii sp. nov.: Two cold-adapted methanotrophs from the River Elbe and an amended description of Methylovulum psychrotolerans strain Eb1.</title>
        <authorList>
            <person name="Bussmann I.K."/>
            <person name="Klings K.-W."/>
            <person name="Warnstedt J."/>
            <person name="Hoppert M."/>
            <person name="Saborowski A."/>
            <person name="Horn F."/>
            <person name="Liebner S."/>
        </authorList>
    </citation>
    <scope>NUCLEOTIDE SEQUENCE [LARGE SCALE GENOMIC DNA]</scope>
    <source>
        <strain evidence="1 2">EbA</strain>
    </source>
</reference>
<name>A0ABR9D3P3_9GAMM</name>
<keyword evidence="2" id="KW-1185">Reference proteome</keyword>
<accession>A0ABR9D3P3</accession>
<sequence>MLEVFEYLANAGQRAPSADNSQPWIFARHDRSLKLFIDLGKIKPSCFDVEHPAILLAIGAVIENVLEAANWIGIEITYDNYVDLKTGLCATFHVAQHHLALPDNANEHPLFKRHTNRLPFEKRPISKDILTKIKNISNSKDQILIIEDAESFKQWAEWIKTASEVRFQTPDIHEWFGQSLKFTNNEVSSNEGLDVATLGLPLIGKIFLKATQTWERMNILNKIGMHKLIAKLESAKIKDSAALIGITGTLDIDTIISSGRLMERIWITLNAGGLSVQPYFVISDQLYRFKRQKIPHNLTGKIANLEANLQPLLKDSFLYILLRVGYCKQQPKMSLRKKISFN</sequence>
<evidence type="ECO:0000313" key="2">
    <source>
        <dbReference type="Proteomes" id="UP000652176"/>
    </source>
</evidence>
<dbReference type="RefSeq" id="WP_192376000.1">
    <property type="nucleotide sequence ID" value="NZ_CAJHIV010000001.1"/>
</dbReference>
<dbReference type="SUPFAM" id="SSF55469">
    <property type="entry name" value="FMN-dependent nitroreductase-like"/>
    <property type="match status" value="2"/>
</dbReference>
<protein>
    <recommendedName>
        <fullName evidence="3">Nitroreductase</fullName>
    </recommendedName>
</protein>
<evidence type="ECO:0000313" key="1">
    <source>
        <dbReference type="EMBL" id="MBD9357740.1"/>
    </source>
</evidence>